<dbReference type="Pfam" id="PF00201">
    <property type="entry name" value="UDPGT"/>
    <property type="match status" value="1"/>
</dbReference>
<reference evidence="4" key="1">
    <citation type="submission" date="2023-06" db="EMBL/GenBank/DDBJ databases">
        <title>Genome-scale phylogeny and comparative genomics of the fungal order Sordariales.</title>
        <authorList>
            <consortium name="Lawrence Berkeley National Laboratory"/>
            <person name="Hensen N."/>
            <person name="Bonometti L."/>
            <person name="Westerberg I."/>
            <person name="Brannstrom I.O."/>
            <person name="Guillou S."/>
            <person name="Cros-Aarteil S."/>
            <person name="Calhoun S."/>
            <person name="Haridas S."/>
            <person name="Kuo A."/>
            <person name="Mondo S."/>
            <person name="Pangilinan J."/>
            <person name="Riley R."/>
            <person name="LaButti K."/>
            <person name="Andreopoulos B."/>
            <person name="Lipzen A."/>
            <person name="Chen C."/>
            <person name="Yanf M."/>
            <person name="Daum C."/>
            <person name="Ng V."/>
            <person name="Clum A."/>
            <person name="Steindorff A."/>
            <person name="Ohm R."/>
            <person name="Martin F."/>
            <person name="Silar P."/>
            <person name="Natvig D."/>
            <person name="Lalanne C."/>
            <person name="Gautier V."/>
            <person name="Ament-velasquez S.L."/>
            <person name="Kruys A."/>
            <person name="Hutchinson M.I."/>
            <person name="Powell A.J."/>
            <person name="Barry K."/>
            <person name="Miller A.N."/>
            <person name="Grigoriev I.V."/>
            <person name="Debuchy R."/>
            <person name="Gladieux P."/>
            <person name="Thoren M.H."/>
            <person name="Johannesson H."/>
        </authorList>
    </citation>
    <scope>NUCLEOTIDE SEQUENCE</scope>
    <source>
        <strain evidence="4">SMH3187-1</strain>
    </source>
</reference>
<dbReference type="AlphaFoldDB" id="A0AA40EIE2"/>
<keyword evidence="5" id="KW-1185">Reference proteome</keyword>
<dbReference type="Proteomes" id="UP001172155">
    <property type="component" value="Unassembled WGS sequence"/>
</dbReference>
<feature type="compositionally biased region" description="Acidic residues" evidence="2">
    <location>
        <begin position="204"/>
        <end position="218"/>
    </location>
</feature>
<feature type="compositionally biased region" description="Gly residues" evidence="2">
    <location>
        <begin position="222"/>
        <end position="231"/>
    </location>
</feature>
<dbReference type="InterPro" id="IPR002213">
    <property type="entry name" value="UDP_glucos_trans"/>
</dbReference>
<feature type="chain" id="PRO_5041374197" evidence="3">
    <location>
        <begin position="17"/>
        <end position="231"/>
    </location>
</feature>
<name>A0AA40EIE2_9PEZI</name>
<dbReference type="EMBL" id="JAUKUD010000006">
    <property type="protein sequence ID" value="KAK0740106.1"/>
    <property type="molecule type" value="Genomic_DNA"/>
</dbReference>
<evidence type="ECO:0000256" key="1">
    <source>
        <dbReference type="ARBA" id="ARBA00022679"/>
    </source>
</evidence>
<comment type="caution">
    <text evidence="4">The sequence shown here is derived from an EMBL/GenBank/DDBJ whole genome shotgun (WGS) entry which is preliminary data.</text>
</comment>
<keyword evidence="3" id="KW-0732">Signal</keyword>
<evidence type="ECO:0000256" key="3">
    <source>
        <dbReference type="SAM" id="SignalP"/>
    </source>
</evidence>
<evidence type="ECO:0000313" key="5">
    <source>
        <dbReference type="Proteomes" id="UP001172155"/>
    </source>
</evidence>
<feature type="signal peptide" evidence="3">
    <location>
        <begin position="1"/>
        <end position="16"/>
    </location>
</feature>
<feature type="region of interest" description="Disordered" evidence="2">
    <location>
        <begin position="195"/>
        <end position="231"/>
    </location>
</feature>
<dbReference type="GO" id="GO:0008194">
    <property type="term" value="F:UDP-glycosyltransferase activity"/>
    <property type="evidence" value="ECO:0007669"/>
    <property type="project" value="InterPro"/>
</dbReference>
<evidence type="ECO:0000313" key="4">
    <source>
        <dbReference type="EMBL" id="KAK0740106.1"/>
    </source>
</evidence>
<proteinExistence type="predicted"/>
<dbReference type="Gene3D" id="3.40.50.2000">
    <property type="entry name" value="Glycogen Phosphorylase B"/>
    <property type="match status" value="1"/>
</dbReference>
<protein>
    <submittedName>
        <fullName evidence="4">Uncharacterized protein</fullName>
    </submittedName>
</protein>
<gene>
    <name evidence="4" type="ORF">B0T18DRAFT_392995</name>
</gene>
<keyword evidence="1" id="KW-0808">Transferase</keyword>
<dbReference type="SUPFAM" id="SSF53756">
    <property type="entry name" value="UDP-Glycosyltransferase/glycogen phosphorylase"/>
    <property type="match status" value="1"/>
</dbReference>
<accession>A0AA40EIE2</accession>
<sequence length="231" mass="25441">MLSFLVACGLVVRAIARLGADGSLRKWLARGRTVYVNLGTYLKADPTEAAEMAEAFRHVLDEAAILWKLGRKAGVREKIERDSFEGPWEKALDPLRSEVEEGRVRITDWLEVEAKSILESGGVICSVNYGGANSFYEALCAGVPQVLLPPWSDCYYFGNRVEMLGSIGRWAISRRNRAGSNRSIYQKNGVLARGQNITAKTHEDPEETEEEAEADDDNLPGPGNGVNGIVR</sequence>
<evidence type="ECO:0000256" key="2">
    <source>
        <dbReference type="SAM" id="MobiDB-lite"/>
    </source>
</evidence>
<organism evidence="4 5">
    <name type="scientific">Schizothecium vesticola</name>
    <dbReference type="NCBI Taxonomy" id="314040"/>
    <lineage>
        <taxon>Eukaryota</taxon>
        <taxon>Fungi</taxon>
        <taxon>Dikarya</taxon>
        <taxon>Ascomycota</taxon>
        <taxon>Pezizomycotina</taxon>
        <taxon>Sordariomycetes</taxon>
        <taxon>Sordariomycetidae</taxon>
        <taxon>Sordariales</taxon>
        <taxon>Schizotheciaceae</taxon>
        <taxon>Schizothecium</taxon>
    </lineage>
</organism>